<keyword evidence="1" id="KW-0472">Membrane</keyword>
<dbReference type="EMBL" id="KZ819603">
    <property type="protein sequence ID" value="PWN34908.1"/>
    <property type="molecule type" value="Genomic_DNA"/>
</dbReference>
<evidence type="ECO:0000313" key="3">
    <source>
        <dbReference type="Proteomes" id="UP000245771"/>
    </source>
</evidence>
<reference evidence="2 3" key="1">
    <citation type="journal article" date="2018" name="Mol. Biol. Evol.">
        <title>Broad Genomic Sampling Reveals a Smut Pathogenic Ancestry of the Fungal Clade Ustilaginomycotina.</title>
        <authorList>
            <person name="Kijpornyongpan T."/>
            <person name="Mondo S.J."/>
            <person name="Barry K."/>
            <person name="Sandor L."/>
            <person name="Lee J."/>
            <person name="Lipzen A."/>
            <person name="Pangilinan J."/>
            <person name="LaButti K."/>
            <person name="Hainaut M."/>
            <person name="Henrissat B."/>
            <person name="Grigoriev I.V."/>
            <person name="Spatafora J.W."/>
            <person name="Aime M.C."/>
        </authorList>
    </citation>
    <scope>NUCLEOTIDE SEQUENCE [LARGE SCALE GENOMIC DNA]</scope>
    <source>
        <strain evidence="2 3">MCA 3882</strain>
    </source>
</reference>
<dbReference type="AlphaFoldDB" id="A0A316VCR0"/>
<gene>
    <name evidence="2" type="ORF">FA14DRAFT_178303</name>
</gene>
<dbReference type="Proteomes" id="UP000245771">
    <property type="component" value="Unassembled WGS sequence"/>
</dbReference>
<proteinExistence type="predicted"/>
<sequence length="146" mass="15781">MGRTVLLACVAYYIRTTQGGRKIRRKSTVSRKTSIGVLSASVAGTLVLLNQVSSTVRLLHLRAYRAKDQDAQQFWLVHLIGLVLVPVTGAINVYITRGPLQGDTGIAWYGAAVGGWSSANFIGSIANIYLTTYARDVITSKKGLRA</sequence>
<dbReference type="GeneID" id="37022617"/>
<feature type="transmembrane region" description="Helical" evidence="1">
    <location>
        <begin position="74"/>
        <end position="95"/>
    </location>
</feature>
<organism evidence="2 3">
    <name type="scientific">Meira miltonrushii</name>
    <dbReference type="NCBI Taxonomy" id="1280837"/>
    <lineage>
        <taxon>Eukaryota</taxon>
        <taxon>Fungi</taxon>
        <taxon>Dikarya</taxon>
        <taxon>Basidiomycota</taxon>
        <taxon>Ustilaginomycotina</taxon>
        <taxon>Exobasidiomycetes</taxon>
        <taxon>Exobasidiales</taxon>
        <taxon>Brachybasidiaceae</taxon>
        <taxon>Meira</taxon>
    </lineage>
</organism>
<evidence type="ECO:0000313" key="2">
    <source>
        <dbReference type="EMBL" id="PWN34908.1"/>
    </source>
</evidence>
<evidence type="ECO:0000256" key="1">
    <source>
        <dbReference type="SAM" id="Phobius"/>
    </source>
</evidence>
<keyword evidence="1" id="KW-0812">Transmembrane</keyword>
<keyword evidence="1" id="KW-1133">Transmembrane helix</keyword>
<feature type="transmembrane region" description="Helical" evidence="1">
    <location>
        <begin position="107"/>
        <end position="130"/>
    </location>
</feature>
<accession>A0A316VCR0</accession>
<name>A0A316VCR0_9BASI</name>
<keyword evidence="3" id="KW-1185">Reference proteome</keyword>
<protein>
    <submittedName>
        <fullName evidence="2">Uncharacterized protein</fullName>
    </submittedName>
</protein>
<dbReference type="InParanoid" id="A0A316VCR0"/>
<dbReference type="RefSeq" id="XP_025355210.1">
    <property type="nucleotide sequence ID" value="XM_025500836.1"/>
</dbReference>